<evidence type="ECO:0000313" key="1">
    <source>
        <dbReference type="EMBL" id="CAK5275911.1"/>
    </source>
</evidence>
<dbReference type="AlphaFoldDB" id="A0AAD2HJ53"/>
<reference evidence="1" key="1">
    <citation type="submission" date="2023-11" db="EMBL/GenBank/DDBJ databases">
        <authorList>
            <person name="De Vega J J."/>
            <person name="De Vega J J."/>
        </authorList>
    </citation>
    <scope>NUCLEOTIDE SEQUENCE</scope>
</reference>
<feature type="non-terminal residue" evidence="1">
    <location>
        <position position="83"/>
    </location>
</feature>
<dbReference type="EMBL" id="CAVNYO010000405">
    <property type="protein sequence ID" value="CAK5275911.1"/>
    <property type="molecule type" value="Genomic_DNA"/>
</dbReference>
<sequence>SPLRAKSQCASTFHWLVFTVPKVDEPIRQSLRHQTARSSKIIVKFQEVVFTKTLRLWRIQSILTDNHPASSSRSTSVRQLQFF</sequence>
<proteinExistence type="predicted"/>
<dbReference type="Proteomes" id="UP001295794">
    <property type="component" value="Unassembled WGS sequence"/>
</dbReference>
<name>A0AAD2HJ53_9AGAR</name>
<protein>
    <submittedName>
        <fullName evidence="1">Uncharacterized protein</fullName>
    </submittedName>
</protein>
<keyword evidence="2" id="KW-1185">Reference proteome</keyword>
<evidence type="ECO:0000313" key="2">
    <source>
        <dbReference type="Proteomes" id="UP001295794"/>
    </source>
</evidence>
<feature type="non-terminal residue" evidence="1">
    <location>
        <position position="1"/>
    </location>
</feature>
<comment type="caution">
    <text evidence="1">The sequence shown here is derived from an EMBL/GenBank/DDBJ whole genome shotgun (WGS) entry which is preliminary data.</text>
</comment>
<accession>A0AAD2HJ53</accession>
<organism evidence="1 2">
    <name type="scientific">Mycena citricolor</name>
    <dbReference type="NCBI Taxonomy" id="2018698"/>
    <lineage>
        <taxon>Eukaryota</taxon>
        <taxon>Fungi</taxon>
        <taxon>Dikarya</taxon>
        <taxon>Basidiomycota</taxon>
        <taxon>Agaricomycotina</taxon>
        <taxon>Agaricomycetes</taxon>
        <taxon>Agaricomycetidae</taxon>
        <taxon>Agaricales</taxon>
        <taxon>Marasmiineae</taxon>
        <taxon>Mycenaceae</taxon>
        <taxon>Mycena</taxon>
    </lineage>
</organism>
<gene>
    <name evidence="1" type="ORF">MYCIT1_LOCUS24012</name>
</gene>